<keyword evidence="2" id="KW-1185">Reference proteome</keyword>
<dbReference type="Proteomes" id="UP000239001">
    <property type="component" value="Unassembled WGS sequence"/>
</dbReference>
<dbReference type="InterPro" id="IPR014923">
    <property type="entry name" value="DUF1802"/>
</dbReference>
<dbReference type="InterPro" id="IPR008307">
    <property type="entry name" value="UCP018957"/>
</dbReference>
<dbReference type="OrthoDB" id="9808776at2"/>
<reference evidence="1 2" key="2">
    <citation type="submission" date="2018-03" db="EMBL/GenBank/DDBJ databases">
        <authorList>
            <person name="Keele B.F."/>
        </authorList>
    </citation>
    <scope>NUCLEOTIDE SEQUENCE [LARGE SCALE GENOMIC DNA]</scope>
    <source>
        <strain evidence="1 2">CCALA 016</strain>
    </source>
</reference>
<sequence>MQSTITRLTHALKEWDTAITALEKGETILLLRKGGIKEEKGKFSIKYEQVLLYPTYEHQKPELLKPEYAANVTPVASGWHPDTIKISSWAQITDILTVTEENIVNQLLPYHIWNEKLVSDRLNWKPKQPLHLLLLRVYLLPEALHIPYDPTYGGCQSWINLLEPISLESSTAVLKNEEYQERVKDIALQCTH</sequence>
<dbReference type="Pfam" id="PF08819">
    <property type="entry name" value="DUF1802"/>
    <property type="match status" value="1"/>
</dbReference>
<comment type="caution">
    <text evidence="1">The sequence shown here is derived from an EMBL/GenBank/DDBJ whole genome shotgun (WGS) entry which is preliminary data.</text>
</comment>
<evidence type="ECO:0000313" key="2">
    <source>
        <dbReference type="Proteomes" id="UP000239001"/>
    </source>
</evidence>
<protein>
    <recommendedName>
        <fullName evidence="3">DUF1802 domain-containing protein</fullName>
    </recommendedName>
</protein>
<dbReference type="AlphaFoldDB" id="A0A2T1LXV2"/>
<reference evidence="1 2" key="1">
    <citation type="submission" date="2018-03" db="EMBL/GenBank/DDBJ databases">
        <title>The ancient ancestry and fast evolution of plastids.</title>
        <authorList>
            <person name="Moore K.R."/>
            <person name="Magnabosco C."/>
            <person name="Momper L."/>
            <person name="Gold D.A."/>
            <person name="Bosak T."/>
            <person name="Fournier G.P."/>
        </authorList>
    </citation>
    <scope>NUCLEOTIDE SEQUENCE [LARGE SCALE GENOMIC DNA]</scope>
    <source>
        <strain evidence="1 2">CCALA 016</strain>
    </source>
</reference>
<evidence type="ECO:0000313" key="1">
    <source>
        <dbReference type="EMBL" id="PSF37206.1"/>
    </source>
</evidence>
<dbReference type="EMBL" id="PXOH01000010">
    <property type="protein sequence ID" value="PSF37206.1"/>
    <property type="molecule type" value="Genomic_DNA"/>
</dbReference>
<evidence type="ECO:0008006" key="3">
    <source>
        <dbReference type="Google" id="ProtNLM"/>
    </source>
</evidence>
<accession>A0A2T1LXV2</accession>
<proteinExistence type="predicted"/>
<name>A0A2T1LXV2_9CHRO</name>
<organism evidence="1 2">
    <name type="scientific">Aphanothece hegewaldii CCALA 016</name>
    <dbReference type="NCBI Taxonomy" id="2107694"/>
    <lineage>
        <taxon>Bacteria</taxon>
        <taxon>Bacillati</taxon>
        <taxon>Cyanobacteriota</taxon>
        <taxon>Cyanophyceae</taxon>
        <taxon>Oscillatoriophycideae</taxon>
        <taxon>Chroococcales</taxon>
        <taxon>Aphanothecaceae</taxon>
        <taxon>Aphanothece</taxon>
    </lineage>
</organism>
<gene>
    <name evidence="1" type="ORF">C7H19_10825</name>
</gene>
<dbReference type="RefSeq" id="WP_106456895.1">
    <property type="nucleotide sequence ID" value="NZ_PXOH01000010.1"/>
</dbReference>
<dbReference type="PIRSF" id="PIRSF018957">
    <property type="entry name" value="UCP018957"/>
    <property type="match status" value="1"/>
</dbReference>